<dbReference type="FunFam" id="2.60.40.2030:FF:000017">
    <property type="entry name" value="Adhesion G protein-coupled receptor V1"/>
    <property type="match status" value="1"/>
</dbReference>
<dbReference type="InterPro" id="IPR038081">
    <property type="entry name" value="CalX-like_sf"/>
</dbReference>
<proteinExistence type="predicted"/>
<keyword evidence="4" id="KW-0813">Transport</keyword>
<dbReference type="GO" id="GO:0007154">
    <property type="term" value="P:cell communication"/>
    <property type="evidence" value="ECO:0007669"/>
    <property type="project" value="InterPro"/>
</dbReference>
<feature type="domain" description="Calx-beta" evidence="5">
    <location>
        <begin position="756"/>
        <end position="856"/>
    </location>
</feature>
<evidence type="ECO:0000313" key="6">
    <source>
        <dbReference type="EMBL" id="GGD95122.1"/>
    </source>
</evidence>
<keyword evidence="4" id="KW-0406">Ion transport</keyword>
<dbReference type="GO" id="GO:0016020">
    <property type="term" value="C:membrane"/>
    <property type="evidence" value="ECO:0007669"/>
    <property type="project" value="InterPro"/>
</dbReference>
<dbReference type="PANTHER" id="PTHR11878">
    <property type="entry name" value="SODIUM/CALCIUM EXCHANGER"/>
    <property type="match status" value="1"/>
</dbReference>
<evidence type="ECO:0000256" key="1">
    <source>
        <dbReference type="ARBA" id="ARBA00022729"/>
    </source>
</evidence>
<keyword evidence="7" id="KW-1185">Reference proteome</keyword>
<evidence type="ECO:0000256" key="4">
    <source>
        <dbReference type="ARBA" id="ARBA00023065"/>
    </source>
</evidence>
<feature type="domain" description="Calx-beta" evidence="5">
    <location>
        <begin position="266"/>
        <end position="370"/>
    </location>
</feature>
<keyword evidence="2" id="KW-0677">Repeat</keyword>
<keyword evidence="3" id="KW-0106">Calcium</keyword>
<feature type="domain" description="Calx-beta" evidence="5">
    <location>
        <begin position="154"/>
        <end position="252"/>
    </location>
</feature>
<evidence type="ECO:0000313" key="7">
    <source>
        <dbReference type="Proteomes" id="UP000612456"/>
    </source>
</evidence>
<dbReference type="Pfam" id="PF03160">
    <property type="entry name" value="Calx-beta"/>
    <property type="match status" value="9"/>
</dbReference>
<dbReference type="EMBL" id="BMHP01000007">
    <property type="protein sequence ID" value="GGD95122.1"/>
    <property type="molecule type" value="Genomic_DNA"/>
</dbReference>
<dbReference type="InterPro" id="IPR051171">
    <property type="entry name" value="CaCA"/>
</dbReference>
<feature type="domain" description="Calx-beta" evidence="5">
    <location>
        <begin position="1099"/>
        <end position="1198"/>
    </location>
</feature>
<name>A0A916ZGE6_9BACL</name>
<feature type="domain" description="Calx-beta" evidence="5">
    <location>
        <begin position="625"/>
        <end position="743"/>
    </location>
</feature>
<sequence length="1222" mass="130831">MIQSMIYRVRKGLAPLLAAVMLVALLAAVMLVALLAPAFGQAAFATSPVELSFTAASQQVSENDRIDVAVRRTGGTTGRVQVNYQIKDGTAVAGKDYYLLSGSGTLTFDPGKSIKTFSISTINNYKLDGSRALTITLSNPTNGAVLGIISTTELTITDDERTEAGLVQFSQAEQTVYGKNAFYGETFTVLRTPGASGATTVSISSANGNAGAHLVTRDVTFAEGETEKKVFVHFYQDDSMQLQDGSFQLVLTAVDGGAAIGPIGTMKVQVVSRNATSGGEFKLVPEATDVYETAGQYEVKVSRQSVTANVYGGVSVDYEVIPGTASAGSDYTPVTGTLHFGENERDQLLSIPIADDSDIEGDEQFTIRLINPKGGGTLGNPSSLDITIMDDDDEPRAGLIEFEQIEYRITEPPFVELYNDVTERNISVTIKRSGGSDYPVTVDVATSDGTARDGHEYRSVIDSVYFPAGITVQKVMIPVYTTNADKTFHVKLSNPTGGASLGTADTANVTIIDQGFEGLKVSFNSPEKTIDEFFGSEDYEELNYFRIKFDYSGRGFSVDYTAIDGTAKNGEDFILEPATLKNNGEVWMTIPLRILRDNVKEPDESFTIKLSNPTNGYHLGDYDTLTITIRDDGPDATPGELIVDPAKCKKFGQTCPTSAPENDGELTVSVLRVDDYGWDQEVTVDYAAMGNGSGAGFAEEETDFEPVSGTLVFAPGEMVKKVTIPLVDDNQDEPTESFGLKISNPSAGARIYNNFVALQILDDDVVPAGKFQLPATQLVDESAGTLNIDISRTDGSEGTVTVDYMTSDRTAIAGKDYKAANGTLIFGPGEVAKTIAIPIIDDTIYEKNETFDVTLTNPTGGAGLVAGAEKTEVTIKDNDLGGTISFETPTYLALEESGPIRMKVIRSNGFEGTPTVHYSLIPVTAVPGEDYIDKSGTLIFNSSQKAFDIVILDDDVPEGPETFILKLSDPTGGAKLGKYSERLITIYDKDNISNPPGSLQVEPIQSINETDGTISLKVSRVNGSSGAVTVDYTTSDGTAAAGEDYTSVSGTLTFASGEWTKTITVPILNDNDEEGDEQFTVTLSNPTGGAKLTAGASSTVVTIKSNDHYGKLYFDTPTYFAIEETGPIHMKVLRQGGFDGPVKVHYSIIPLSATPGEDYTDISGTLTFAQGEMSRTFDIDILDDALPEDPESFILKLSDPEGGVKLGTPSERKITIYDKDKL</sequence>
<protein>
    <recommendedName>
        <fullName evidence="5">Calx-beta domain-containing protein</fullName>
    </recommendedName>
</protein>
<feature type="domain" description="Calx-beta" evidence="5">
    <location>
        <begin position="982"/>
        <end position="1084"/>
    </location>
</feature>
<dbReference type="GO" id="GO:0030001">
    <property type="term" value="P:metal ion transport"/>
    <property type="evidence" value="ECO:0007669"/>
    <property type="project" value="TreeGrafter"/>
</dbReference>
<dbReference type="SMART" id="SM00237">
    <property type="entry name" value="Calx_beta"/>
    <property type="match status" value="10"/>
</dbReference>
<reference evidence="6" key="2">
    <citation type="submission" date="2020-09" db="EMBL/GenBank/DDBJ databases">
        <authorList>
            <person name="Sun Q."/>
            <person name="Zhou Y."/>
        </authorList>
    </citation>
    <scope>NUCLEOTIDE SEQUENCE</scope>
    <source>
        <strain evidence="6">CGMCC 1.15178</strain>
    </source>
</reference>
<feature type="domain" description="Calx-beta" evidence="5">
    <location>
        <begin position="38"/>
        <end position="138"/>
    </location>
</feature>
<evidence type="ECO:0000256" key="2">
    <source>
        <dbReference type="ARBA" id="ARBA00022737"/>
    </source>
</evidence>
<accession>A0A916ZGE6</accession>
<keyword evidence="1" id="KW-0732">Signal</keyword>
<evidence type="ECO:0000256" key="3">
    <source>
        <dbReference type="ARBA" id="ARBA00022837"/>
    </source>
</evidence>
<feature type="domain" description="Calx-beta" evidence="5">
    <location>
        <begin position="871"/>
        <end position="968"/>
    </location>
</feature>
<dbReference type="Gene3D" id="2.60.40.2030">
    <property type="match status" value="10"/>
</dbReference>
<dbReference type="InterPro" id="IPR003644">
    <property type="entry name" value="Calx_beta"/>
</dbReference>
<evidence type="ECO:0000259" key="5">
    <source>
        <dbReference type="SMART" id="SM00237"/>
    </source>
</evidence>
<dbReference type="SUPFAM" id="SSF141072">
    <property type="entry name" value="CalX-like"/>
    <property type="match status" value="10"/>
</dbReference>
<dbReference type="PANTHER" id="PTHR11878:SF65">
    <property type="entry name" value="NA_CA-EXCHANGE PROTEIN, ISOFORM G"/>
    <property type="match status" value="1"/>
</dbReference>
<dbReference type="RefSeq" id="WP_229750664.1">
    <property type="nucleotide sequence ID" value="NZ_BMHP01000007.1"/>
</dbReference>
<reference evidence="6" key="1">
    <citation type="journal article" date="2014" name="Int. J. Syst. Evol. Microbiol.">
        <title>Complete genome sequence of Corynebacterium casei LMG S-19264T (=DSM 44701T), isolated from a smear-ripened cheese.</title>
        <authorList>
            <consortium name="US DOE Joint Genome Institute (JGI-PGF)"/>
            <person name="Walter F."/>
            <person name="Albersmeier A."/>
            <person name="Kalinowski J."/>
            <person name="Ruckert C."/>
        </authorList>
    </citation>
    <scope>NUCLEOTIDE SEQUENCE</scope>
    <source>
        <strain evidence="6">CGMCC 1.15178</strain>
    </source>
</reference>
<gene>
    <name evidence="6" type="ORF">GCM10010911_62270</name>
</gene>
<comment type="caution">
    <text evidence="6">The sequence shown here is derived from an EMBL/GenBank/DDBJ whole genome shotgun (WGS) entry which is preliminary data.</text>
</comment>
<feature type="domain" description="Calx-beta" evidence="5">
    <location>
        <begin position="384"/>
        <end position="493"/>
    </location>
</feature>
<dbReference type="AlphaFoldDB" id="A0A916ZGE6"/>
<organism evidence="6 7">
    <name type="scientific">Paenibacillus nasutitermitis</name>
    <dbReference type="NCBI Taxonomy" id="1652958"/>
    <lineage>
        <taxon>Bacteria</taxon>
        <taxon>Bacillati</taxon>
        <taxon>Bacillota</taxon>
        <taxon>Bacilli</taxon>
        <taxon>Bacillales</taxon>
        <taxon>Paenibacillaceae</taxon>
        <taxon>Paenibacillus</taxon>
    </lineage>
</organism>
<dbReference type="Proteomes" id="UP000612456">
    <property type="component" value="Unassembled WGS sequence"/>
</dbReference>
<feature type="domain" description="Calx-beta" evidence="5">
    <location>
        <begin position="507"/>
        <end position="611"/>
    </location>
</feature>